<dbReference type="Proteomes" id="UP000253498">
    <property type="component" value="Unassembled WGS sequence"/>
</dbReference>
<name>A0A1V8XEZ2_ENTHR</name>
<dbReference type="GeneID" id="56787293"/>
<dbReference type="Pfam" id="PF13731">
    <property type="entry name" value="WxL"/>
    <property type="match status" value="1"/>
</dbReference>
<accession>A0A1V8XEZ2</accession>
<reference evidence="4 5" key="1">
    <citation type="submission" date="2015-06" db="EMBL/GenBank/DDBJ databases">
        <title>The Genome Sequence of Enterococcus hirae 88EA1.</title>
        <authorList>
            <consortium name="The Broad Institute Genomics Platform"/>
            <consortium name="The Broad Institute Genome Sequencing Center for Infectious Disease"/>
            <person name="Earl A.M."/>
            <person name="Van Tyne D."/>
            <person name="Lebreton F."/>
            <person name="Saavedra J.T."/>
            <person name="Gilmore M.S."/>
            <person name="Manson McGuire A."/>
            <person name="Clock S."/>
            <person name="Crupain M."/>
            <person name="Rangan U."/>
            <person name="Young S."/>
            <person name="Abouelleil A."/>
            <person name="Cao P."/>
            <person name="Chapman S.B."/>
            <person name="Griggs A."/>
            <person name="Priest M."/>
            <person name="Shea T."/>
            <person name="Wortman J."/>
            <person name="Nusbaum C."/>
            <person name="Birren B."/>
        </authorList>
    </citation>
    <scope>NUCLEOTIDE SEQUENCE [LARGE SCALE GENOMIC DNA]</scope>
    <source>
        <strain evidence="4 5">88EA1</strain>
    </source>
</reference>
<evidence type="ECO:0000259" key="3">
    <source>
        <dbReference type="Pfam" id="PF13731"/>
    </source>
</evidence>
<evidence type="ECO:0000313" key="4">
    <source>
        <dbReference type="EMBL" id="RBT69358.1"/>
    </source>
</evidence>
<sequence>MKKVVLTIALFSTFVISAKATTVYAEIADDTHGTSIAKVGLEKQDETDEPTDPIDPPDVPGTYIPTGNTGALRIDYISNIDFGTQKIASETKNYTAGNSDEFVETQISDLRGNGAGWNLQVSYDSEKAGFYTENGVALAGAELSLPAGTAKTVTENQSPAAETATVTVNKDAQNIMFAAATTGLGTWEDQMSAEAVSLKVPSGNLAGTYSATLVWTLTDAPA</sequence>
<dbReference type="EMBL" id="LESJ01000004">
    <property type="protein sequence ID" value="RBT69358.1"/>
    <property type="molecule type" value="Genomic_DNA"/>
</dbReference>
<feature type="signal peptide" evidence="2">
    <location>
        <begin position="1"/>
        <end position="20"/>
    </location>
</feature>
<evidence type="ECO:0000256" key="2">
    <source>
        <dbReference type="SAM" id="SignalP"/>
    </source>
</evidence>
<feature type="chain" id="PRO_5043151363" description="WxL domain-containing protein" evidence="2">
    <location>
        <begin position="21"/>
        <end position="222"/>
    </location>
</feature>
<comment type="caution">
    <text evidence="4">The sequence shown here is derived from an EMBL/GenBank/DDBJ whole genome shotgun (WGS) entry which is preliminary data.</text>
</comment>
<feature type="region of interest" description="Disordered" evidence="1">
    <location>
        <begin position="41"/>
        <end position="61"/>
    </location>
</feature>
<dbReference type="InterPro" id="IPR027994">
    <property type="entry name" value="WxL_dom"/>
</dbReference>
<evidence type="ECO:0000313" key="5">
    <source>
        <dbReference type="Proteomes" id="UP000253498"/>
    </source>
</evidence>
<dbReference type="RefSeq" id="WP_010718897.1">
    <property type="nucleotide sequence ID" value="NZ_CAKMAQ010000001.1"/>
</dbReference>
<proteinExistence type="predicted"/>
<keyword evidence="2" id="KW-0732">Signal</keyword>
<feature type="domain" description="WxL" evidence="3">
    <location>
        <begin position="30"/>
        <end position="221"/>
    </location>
</feature>
<dbReference type="AlphaFoldDB" id="A0A1V8XEZ2"/>
<gene>
    <name evidence="4" type="ORF">EB03_01028</name>
</gene>
<evidence type="ECO:0000256" key="1">
    <source>
        <dbReference type="SAM" id="MobiDB-lite"/>
    </source>
</evidence>
<protein>
    <recommendedName>
        <fullName evidence="3">WxL domain-containing protein</fullName>
    </recommendedName>
</protein>
<organism evidence="4 5">
    <name type="scientific">Enterococcus hirae</name>
    <dbReference type="NCBI Taxonomy" id="1354"/>
    <lineage>
        <taxon>Bacteria</taxon>
        <taxon>Bacillati</taxon>
        <taxon>Bacillota</taxon>
        <taxon>Bacilli</taxon>
        <taxon>Lactobacillales</taxon>
        <taxon>Enterococcaceae</taxon>
        <taxon>Enterococcus</taxon>
    </lineage>
</organism>